<dbReference type="Proteomes" id="UP000447355">
    <property type="component" value="Unassembled WGS sequence"/>
</dbReference>
<gene>
    <name evidence="1" type="ORF">GTP90_20515</name>
</gene>
<comment type="caution">
    <text evidence="1">The sequence shown here is derived from an EMBL/GenBank/DDBJ whole genome shotgun (WGS) entry which is preliminary data.</text>
</comment>
<evidence type="ECO:0000313" key="2">
    <source>
        <dbReference type="Proteomes" id="UP000447355"/>
    </source>
</evidence>
<evidence type="ECO:0000313" key="1">
    <source>
        <dbReference type="EMBL" id="MYM96253.1"/>
    </source>
</evidence>
<dbReference type="AlphaFoldDB" id="A0A845GNY8"/>
<dbReference type="RefSeq" id="WP_161085276.1">
    <property type="nucleotide sequence ID" value="NZ_WWCX01000041.1"/>
</dbReference>
<accession>A0A845GNY8</accession>
<protein>
    <submittedName>
        <fullName evidence="1">Uncharacterized protein</fullName>
    </submittedName>
</protein>
<organism evidence="1 2">
    <name type="scientific">Duganella vulcania</name>
    <dbReference type="NCBI Taxonomy" id="2692166"/>
    <lineage>
        <taxon>Bacteria</taxon>
        <taxon>Pseudomonadati</taxon>
        <taxon>Pseudomonadota</taxon>
        <taxon>Betaproteobacteria</taxon>
        <taxon>Burkholderiales</taxon>
        <taxon>Oxalobacteraceae</taxon>
        <taxon>Telluria group</taxon>
        <taxon>Duganella</taxon>
    </lineage>
</organism>
<reference evidence="1" key="1">
    <citation type="submission" date="2019-12" db="EMBL/GenBank/DDBJ databases">
        <title>Novel species isolated from a subtropical stream in China.</title>
        <authorList>
            <person name="Lu H."/>
        </authorList>
    </citation>
    <scope>NUCLEOTIDE SEQUENCE [LARGE SCALE GENOMIC DNA]</scope>
    <source>
        <strain evidence="1">FT81W</strain>
    </source>
</reference>
<dbReference type="EMBL" id="WWCX01000041">
    <property type="protein sequence ID" value="MYM96253.1"/>
    <property type="molecule type" value="Genomic_DNA"/>
</dbReference>
<name>A0A845GNY8_9BURK</name>
<sequence length="71" mass="8037">MSDTNIYNSTTVGPKFPPLKTKTLTLDPCEMATMLLSLERLEQNLIPLVGNEFFRERLAEVRTIRAKALAK</sequence>
<proteinExistence type="predicted"/>